<dbReference type="SUPFAM" id="SSF49478">
    <property type="entry name" value="Cna protein B-type domain"/>
    <property type="match status" value="1"/>
</dbReference>
<name>A0ABT2T9X8_9FIRM</name>
<sequence length="711" mass="79554">MKEKKEKWAKGGKLLLFVFVVFVFALSCIQVAAAEEKRQPMYDASYLSGLLTGVGFAEKSEQEEKLVRKAVPGKKVYTNVLAADQGTIDMVKYSPDGQSWEMVDSWSEGVLGADGEWAFCADPTVGFQSGDKQVYDAAAYYSQYTIDTIGCAFAWYDDWKTTLGFSFTSSQDYFFKQILIWEVLNEVNGWYPGITLEFGNNVLCPDGVHYVSEYTWQVLQYGIEHATDPKWREKWECSGVILKGNGQDLCQWEYRPAGGYVEIQKESSDADISETNPCYSLAGASYGIYAEKSLKGTLVTDANGYARSEKLPVGTYTVREIKAPAGYTLSGESVIVSVKSAQTVSVQVEDRPIKAKADLKLVKLDAGTKGIRAEGSGSLAGAQFSVSFYDGYYTEETLPDKPKRTWIMETKEADKEREGTEEKEREAFWEFSELYKISGDPFYYSKEDKEPVFPLGTIVIEEIKAPTGYLLEGAVFRKTAEEKTEPDTERKEVWTSVCVIQIKQEGETAHLSGGNTYYAADEVIRGDFSFTKIEEKTQKAMAGIPFRITSVTTGESHVIVTDANGYFSSASDYVRHSVDTNAEKAEAGLWFGMADGVAAPVNDTQGALPYDTYRIEELRCENNTGKQLYTGEFIISRDAFVLDMGTIENLDFPQEPKEQKTDRPDTLIGHRQQTKRVQTGDDALIYMYMIGIFISIGTVLIVFIDKRKKRR</sequence>
<dbReference type="EMBL" id="JAOQJX010000002">
    <property type="protein sequence ID" value="MCU6746514.1"/>
    <property type="molecule type" value="Genomic_DNA"/>
</dbReference>
<dbReference type="InterPro" id="IPR013783">
    <property type="entry name" value="Ig-like_fold"/>
</dbReference>
<evidence type="ECO:0000256" key="1">
    <source>
        <dbReference type="ARBA" id="ARBA00007257"/>
    </source>
</evidence>
<evidence type="ECO:0000313" key="7">
    <source>
        <dbReference type="Proteomes" id="UP001652394"/>
    </source>
</evidence>
<evidence type="ECO:0000256" key="4">
    <source>
        <dbReference type="SAM" id="Phobius"/>
    </source>
</evidence>
<organism evidence="6 7">
    <name type="scientific">Faecalicatena acetigenes</name>
    <dbReference type="NCBI Taxonomy" id="2981790"/>
    <lineage>
        <taxon>Bacteria</taxon>
        <taxon>Bacillati</taxon>
        <taxon>Bacillota</taxon>
        <taxon>Clostridia</taxon>
        <taxon>Lachnospirales</taxon>
        <taxon>Lachnospiraceae</taxon>
        <taxon>Faecalicatena</taxon>
    </lineage>
</organism>
<dbReference type="PROSITE" id="PS51257">
    <property type="entry name" value="PROKAR_LIPOPROTEIN"/>
    <property type="match status" value="1"/>
</dbReference>
<proteinExistence type="inferred from homology"/>
<protein>
    <submittedName>
        <fullName evidence="6">Prealbumin-like fold domain-containing protein</fullName>
    </submittedName>
</protein>
<comment type="similarity">
    <text evidence="1">Belongs to the serine-aspartate repeat-containing protein (SDr) family.</text>
</comment>
<dbReference type="InterPro" id="IPR041033">
    <property type="entry name" value="SpaA_PFL_dom_1"/>
</dbReference>
<dbReference type="Proteomes" id="UP001652394">
    <property type="component" value="Unassembled WGS sequence"/>
</dbReference>
<keyword evidence="7" id="KW-1185">Reference proteome</keyword>
<dbReference type="PANTHER" id="PTHR36108:SF13">
    <property type="entry name" value="COLOSSIN-B-RELATED"/>
    <property type="match status" value="1"/>
</dbReference>
<keyword evidence="4" id="KW-0472">Membrane</keyword>
<evidence type="ECO:0000256" key="3">
    <source>
        <dbReference type="ARBA" id="ARBA00022729"/>
    </source>
</evidence>
<keyword evidence="3" id="KW-0732">Signal</keyword>
<keyword evidence="4" id="KW-1133">Transmembrane helix</keyword>
<accession>A0ABT2T9X8</accession>
<feature type="domain" description="SpaA-like prealbumin fold" evidence="5">
    <location>
        <begin position="280"/>
        <end position="351"/>
    </location>
</feature>
<evidence type="ECO:0000313" key="6">
    <source>
        <dbReference type="EMBL" id="MCU6746514.1"/>
    </source>
</evidence>
<feature type="transmembrane region" description="Helical" evidence="4">
    <location>
        <begin position="683"/>
        <end position="704"/>
    </location>
</feature>
<keyword evidence="4" id="KW-0812">Transmembrane</keyword>
<dbReference type="Gene3D" id="2.60.40.10">
    <property type="entry name" value="Immunoglobulins"/>
    <property type="match status" value="2"/>
</dbReference>
<reference evidence="6 7" key="1">
    <citation type="journal article" date="2021" name="ISME Commun">
        <title>Automated analysis of genomic sequences facilitates high-throughput and comprehensive description of bacteria.</title>
        <authorList>
            <person name="Hitch T.C.A."/>
        </authorList>
    </citation>
    <scope>NUCLEOTIDE SEQUENCE [LARGE SCALE GENOMIC DNA]</scope>
    <source>
        <strain evidence="6 7">H2_18</strain>
    </source>
</reference>
<dbReference type="PANTHER" id="PTHR36108">
    <property type="entry name" value="COLOSSIN-B-RELATED"/>
    <property type="match status" value="1"/>
</dbReference>
<evidence type="ECO:0000256" key="2">
    <source>
        <dbReference type="ARBA" id="ARBA00022525"/>
    </source>
</evidence>
<gene>
    <name evidence="6" type="ORF">OCV51_02380</name>
</gene>
<evidence type="ECO:0000259" key="5">
    <source>
        <dbReference type="Pfam" id="PF17802"/>
    </source>
</evidence>
<dbReference type="Pfam" id="PF17802">
    <property type="entry name" value="SpaA"/>
    <property type="match status" value="1"/>
</dbReference>
<comment type="caution">
    <text evidence="6">The sequence shown here is derived from an EMBL/GenBank/DDBJ whole genome shotgun (WGS) entry which is preliminary data.</text>
</comment>
<keyword evidence="2" id="KW-0964">Secreted</keyword>
<dbReference type="RefSeq" id="WP_059068722.1">
    <property type="nucleotide sequence ID" value="NZ_JAOQJX010000002.1"/>
</dbReference>